<evidence type="ECO:0000313" key="3">
    <source>
        <dbReference type="Proteomes" id="UP000077202"/>
    </source>
</evidence>
<proteinExistence type="predicted"/>
<feature type="compositionally biased region" description="Basic and acidic residues" evidence="1">
    <location>
        <begin position="25"/>
        <end position="41"/>
    </location>
</feature>
<feature type="region of interest" description="Disordered" evidence="1">
    <location>
        <begin position="160"/>
        <end position="180"/>
    </location>
</feature>
<feature type="region of interest" description="Disordered" evidence="1">
    <location>
        <begin position="1"/>
        <end position="89"/>
    </location>
</feature>
<dbReference type="AlphaFoldDB" id="A0A176W2R9"/>
<protein>
    <submittedName>
        <fullName evidence="2">Uncharacterized protein</fullName>
    </submittedName>
</protein>
<sequence>MGAPRERLAAEGDCVSRPENVARLSDPEGRAGYKNIPREWGPESSRALNPQREARHQNRAAPAVKDDDDNNRDHNHHHHPPPPPHTYYHHFTNQLEEDDEDEDLDVVHVLPLLCGLAFVASVVGVAVGRARSSAFPVEIRLSRLSSSQRSVTRSQRKWGELRSLARGGPVSRAGRQASESDVLEICTRS</sequence>
<dbReference type="Proteomes" id="UP000077202">
    <property type="component" value="Unassembled WGS sequence"/>
</dbReference>
<evidence type="ECO:0000256" key="1">
    <source>
        <dbReference type="SAM" id="MobiDB-lite"/>
    </source>
</evidence>
<comment type="caution">
    <text evidence="2">The sequence shown here is derived from an EMBL/GenBank/DDBJ whole genome shotgun (WGS) entry which is preliminary data.</text>
</comment>
<accession>A0A176W2R9</accession>
<feature type="compositionally biased region" description="Basic and acidic residues" evidence="1">
    <location>
        <begin position="1"/>
        <end position="16"/>
    </location>
</feature>
<dbReference type="EMBL" id="LVLJ01001919">
    <property type="protein sequence ID" value="OAE27357.1"/>
    <property type="molecule type" value="Genomic_DNA"/>
</dbReference>
<evidence type="ECO:0000313" key="2">
    <source>
        <dbReference type="EMBL" id="OAE27357.1"/>
    </source>
</evidence>
<name>A0A176W2R9_MARPO</name>
<organism evidence="2 3">
    <name type="scientific">Marchantia polymorpha subsp. ruderalis</name>
    <dbReference type="NCBI Taxonomy" id="1480154"/>
    <lineage>
        <taxon>Eukaryota</taxon>
        <taxon>Viridiplantae</taxon>
        <taxon>Streptophyta</taxon>
        <taxon>Embryophyta</taxon>
        <taxon>Marchantiophyta</taxon>
        <taxon>Marchantiopsida</taxon>
        <taxon>Marchantiidae</taxon>
        <taxon>Marchantiales</taxon>
        <taxon>Marchantiaceae</taxon>
        <taxon>Marchantia</taxon>
    </lineage>
</organism>
<gene>
    <name evidence="2" type="ORF">AXG93_441s1180</name>
</gene>
<reference evidence="2" key="1">
    <citation type="submission" date="2016-03" db="EMBL/GenBank/DDBJ databases">
        <title>Mechanisms controlling the formation of the plant cell surface in tip-growing cells are functionally conserved among land plants.</title>
        <authorList>
            <person name="Honkanen S."/>
            <person name="Jones V.A."/>
            <person name="Morieri G."/>
            <person name="Champion C."/>
            <person name="Hetherington A.J."/>
            <person name="Kelly S."/>
            <person name="Saint-Marcoux D."/>
            <person name="Proust H."/>
            <person name="Prescott H."/>
            <person name="Dolan L."/>
        </authorList>
    </citation>
    <scope>NUCLEOTIDE SEQUENCE [LARGE SCALE GENOMIC DNA]</scope>
    <source>
        <tissue evidence="2">Whole gametophyte</tissue>
    </source>
</reference>
<keyword evidence="3" id="KW-1185">Reference proteome</keyword>